<protein>
    <recommendedName>
        <fullName evidence="1">UPF0305 protein MBBWO_11590</fullName>
    </recommendedName>
</protein>
<dbReference type="Proteomes" id="UP000245577">
    <property type="component" value="Unassembled WGS sequence"/>
</dbReference>
<accession>A0A2U1S8B2</accession>
<dbReference type="AlphaFoldDB" id="A0A2U1S8B2"/>
<gene>
    <name evidence="2" type="ORF">MBBWO_11590</name>
</gene>
<proteinExistence type="inferred from homology"/>
<comment type="similarity">
    <text evidence="1">Belongs to the UPF0305 family.</text>
</comment>
<name>A0A2U1S8B2_9EURY</name>
<evidence type="ECO:0000256" key="1">
    <source>
        <dbReference type="HAMAP-Rule" id="MF_00763"/>
    </source>
</evidence>
<dbReference type="OrthoDB" id="81482at2157"/>
<dbReference type="HAMAP" id="MF_00763">
    <property type="entry name" value="UPF0305"/>
    <property type="match status" value="1"/>
</dbReference>
<organism evidence="2 3">
    <name type="scientific">Methanobrevibacter woesei</name>
    <dbReference type="NCBI Taxonomy" id="190976"/>
    <lineage>
        <taxon>Archaea</taxon>
        <taxon>Methanobacteriati</taxon>
        <taxon>Methanobacteriota</taxon>
        <taxon>Methanomada group</taxon>
        <taxon>Methanobacteria</taxon>
        <taxon>Methanobacteriales</taxon>
        <taxon>Methanobacteriaceae</taxon>
        <taxon>Methanobrevibacter</taxon>
    </lineage>
</organism>
<dbReference type="EMBL" id="MZGU01000004">
    <property type="protein sequence ID" value="PWB86304.1"/>
    <property type="molecule type" value="Genomic_DNA"/>
</dbReference>
<dbReference type="Pfam" id="PF09888">
    <property type="entry name" value="DUF2115"/>
    <property type="match status" value="1"/>
</dbReference>
<keyword evidence="3" id="KW-1185">Reference proteome</keyword>
<dbReference type="RefSeq" id="WP_116669932.1">
    <property type="nucleotide sequence ID" value="NZ_MZGU01000004.1"/>
</dbReference>
<sequence>MKANNLLEEIKTNIKDYNIDYLKNKVTDDRYKDPLTKRLAKYNSEAYDEIFELEISEDFEISDKTIKNIKEDIDYYFSRYNPHDEENQNLTRNLCLYFALISKKPLHPFGLNPKKDGVYKYNDNYFCKGKSKYIKEHKSLCRYCICKKAPFEHLFL</sequence>
<dbReference type="InterPro" id="IPR019215">
    <property type="entry name" value="DUF2115"/>
</dbReference>
<evidence type="ECO:0000313" key="2">
    <source>
        <dbReference type="EMBL" id="PWB86304.1"/>
    </source>
</evidence>
<reference evidence="2 3" key="1">
    <citation type="submission" date="2017-03" db="EMBL/GenBank/DDBJ databases">
        <title>Genome sequence of Methanobrevibacter wosei.</title>
        <authorList>
            <person name="Poehlein A."/>
            <person name="Seedorf H."/>
            <person name="Daniel R."/>
        </authorList>
    </citation>
    <scope>NUCLEOTIDE SEQUENCE [LARGE SCALE GENOMIC DNA]</scope>
    <source>
        <strain evidence="2 3">DSM 11979</strain>
    </source>
</reference>
<comment type="caution">
    <text evidence="2">The sequence shown here is derived from an EMBL/GenBank/DDBJ whole genome shotgun (WGS) entry which is preliminary data.</text>
</comment>
<evidence type="ECO:0000313" key="3">
    <source>
        <dbReference type="Proteomes" id="UP000245577"/>
    </source>
</evidence>